<dbReference type="InterPro" id="IPR027417">
    <property type="entry name" value="P-loop_NTPase"/>
</dbReference>
<gene>
    <name evidence="2" type="ORF">ACFQRI_26375</name>
</gene>
<dbReference type="Gene3D" id="3.40.50.300">
    <property type="entry name" value="P-loop containing nucleotide triphosphate hydrolases"/>
    <property type="match status" value="1"/>
</dbReference>
<dbReference type="EMBL" id="JBHTCJ010000022">
    <property type="protein sequence ID" value="MFC7344953.1"/>
    <property type="molecule type" value="Genomic_DNA"/>
</dbReference>
<dbReference type="Proteomes" id="UP001596504">
    <property type="component" value="Unassembled WGS sequence"/>
</dbReference>
<evidence type="ECO:0000313" key="2">
    <source>
        <dbReference type="EMBL" id="MFC7344953.1"/>
    </source>
</evidence>
<name>A0ABW2LUI4_9PSEU</name>
<reference evidence="3" key="1">
    <citation type="journal article" date="2019" name="Int. J. Syst. Evol. Microbiol.">
        <title>The Global Catalogue of Microorganisms (GCM) 10K type strain sequencing project: providing services to taxonomists for standard genome sequencing and annotation.</title>
        <authorList>
            <consortium name="The Broad Institute Genomics Platform"/>
            <consortium name="The Broad Institute Genome Sequencing Center for Infectious Disease"/>
            <person name="Wu L."/>
            <person name="Ma J."/>
        </authorList>
    </citation>
    <scope>NUCLEOTIDE SEQUENCE [LARGE SCALE GENOMIC DNA]</scope>
    <source>
        <strain evidence="3">WLHS5</strain>
    </source>
</reference>
<accession>A0ABW2LUI4</accession>
<evidence type="ECO:0000313" key="3">
    <source>
        <dbReference type="Proteomes" id="UP001596504"/>
    </source>
</evidence>
<protein>
    <recommendedName>
        <fullName evidence="4">ATP/GTP-binding protein</fullName>
    </recommendedName>
</protein>
<evidence type="ECO:0000256" key="1">
    <source>
        <dbReference type="SAM" id="MobiDB-lite"/>
    </source>
</evidence>
<proteinExistence type="predicted"/>
<keyword evidence="3" id="KW-1185">Reference proteome</keyword>
<feature type="region of interest" description="Disordered" evidence="1">
    <location>
        <begin position="398"/>
        <end position="419"/>
    </location>
</feature>
<evidence type="ECO:0008006" key="4">
    <source>
        <dbReference type="Google" id="ProtNLM"/>
    </source>
</evidence>
<dbReference type="RefSeq" id="WP_380673247.1">
    <property type="nucleotide sequence ID" value="NZ_JBHTCJ010000022.1"/>
</dbReference>
<comment type="caution">
    <text evidence="2">The sequence shown here is derived from an EMBL/GenBank/DDBJ whole genome shotgun (WGS) entry which is preliminary data.</text>
</comment>
<dbReference type="SUPFAM" id="SSF52540">
    <property type="entry name" value="P-loop containing nucleoside triphosphate hydrolases"/>
    <property type="match status" value="1"/>
</dbReference>
<sequence length="453" mass="49354">MWRATTVQACGLWPFGVASGAPTIGTPIGQHADNGAAVCFDPISWFSRAQLISTPIEYILGKPGLGKSTFVRRQVIGAAAQGVTPLVLGDLRPDYVDVVRALGGQVLRLGRGLGSLNPLDVGALGQIIPQLSERAADQVRAEVHGRRLHMVASLVELVRGTRVSDHEETILSAAIRILDRRFEGHPAPLLHDLIALLDEGPEELRRYTLARGSEEAYRSAVDPLHLSLLATCDGAFGDVFSKPSTVHIDASATAVCIDVSALPLHDKRLTAAVLLASWNHGFGAIEASNKLADAGQGPQRRFFVIMDELWRVLRHGLVERLDEMTRINREWATACAYITHSSLDAETAERPEDRAAARGFIERAGAVVEFGLPRREVDDLGQIIAHSHAERRRLTEWSAPGAWNHDEGTPEPPPGQGKCLIKVGSRPGIPTQVMLTEAERRAGVHDTNRRWQE</sequence>
<organism evidence="2 3">
    <name type="scientific">Saccharopolyspora griseoalba</name>
    <dbReference type="NCBI Taxonomy" id="1431848"/>
    <lineage>
        <taxon>Bacteria</taxon>
        <taxon>Bacillati</taxon>
        <taxon>Actinomycetota</taxon>
        <taxon>Actinomycetes</taxon>
        <taxon>Pseudonocardiales</taxon>
        <taxon>Pseudonocardiaceae</taxon>
        <taxon>Saccharopolyspora</taxon>
    </lineage>
</organism>